<proteinExistence type="predicted"/>
<gene>
    <name evidence="5" type="ORF">AC579_2369</name>
</gene>
<dbReference type="Gene3D" id="3.20.20.70">
    <property type="entry name" value="Aldolase class I"/>
    <property type="match status" value="1"/>
</dbReference>
<dbReference type="Pfam" id="PF03537">
    <property type="entry name" value="Glyco_hydro_114"/>
    <property type="match status" value="1"/>
</dbReference>
<dbReference type="OrthoDB" id="2108802at2759"/>
<dbReference type="GO" id="GO:0004557">
    <property type="term" value="F:alpha-galactosidase activity"/>
    <property type="evidence" value="ECO:0007669"/>
    <property type="project" value="UniProtKB-EC"/>
</dbReference>
<dbReference type="PANTHER" id="PTHR35273">
    <property type="entry name" value="ALPHA-1,4 POLYGALACTOSAMINIDASE, PUTATIVE (AFU_ORTHOLOGUE AFUA_3G07890)-RELATED"/>
    <property type="match status" value="1"/>
</dbReference>
<dbReference type="STRING" id="113226.A0A139IGT0"/>
<protein>
    <recommendedName>
        <fullName evidence="2">alpha-galactosidase</fullName>
        <ecNumber evidence="2">3.2.1.22</ecNumber>
    </recommendedName>
</protein>
<comment type="catalytic activity">
    <reaction evidence="1">
        <text>Hydrolysis of terminal, non-reducing alpha-D-galactose residues in alpha-D-galactosides, including galactose oligosaccharides, galactomannans and galactolipids.</text>
        <dbReference type="EC" id="3.2.1.22"/>
    </reaction>
</comment>
<reference evidence="5 6" key="1">
    <citation type="submission" date="2015-07" db="EMBL/GenBank/DDBJ databases">
        <title>Comparative genomics of the Sigatoka disease complex on banana suggests a link between parallel evolutionary changes in Pseudocercospora fijiensis and Pseudocercospora eumusae and increased virulence on the banana host.</title>
        <authorList>
            <person name="Chang T.-C."/>
            <person name="Salvucci A."/>
            <person name="Crous P.W."/>
            <person name="Stergiopoulos I."/>
        </authorList>
    </citation>
    <scope>NUCLEOTIDE SEQUENCE [LARGE SCALE GENOMIC DNA]</scope>
    <source>
        <strain evidence="5 6">CBS 116634</strain>
    </source>
</reference>
<evidence type="ECO:0000259" key="4">
    <source>
        <dbReference type="Pfam" id="PF03537"/>
    </source>
</evidence>
<dbReference type="AlphaFoldDB" id="A0A139IGT0"/>
<dbReference type="InterPro" id="IPR017853">
    <property type="entry name" value="GH"/>
</dbReference>
<feature type="signal peptide" evidence="3">
    <location>
        <begin position="1"/>
        <end position="20"/>
    </location>
</feature>
<evidence type="ECO:0000256" key="1">
    <source>
        <dbReference type="ARBA" id="ARBA00001255"/>
    </source>
</evidence>
<comment type="caution">
    <text evidence="5">The sequence shown here is derived from an EMBL/GenBank/DDBJ whole genome shotgun (WGS) entry which is preliminary data.</text>
</comment>
<sequence>MYGSVTQKILLFSALSSALAWWRPAPGTTREIVLRKTLDDIGTLPVKNQGYRSICCFSAGPCEDWRADADSFPAEAIGNPLDDWEGEAWLDTRNEDARDIMRARIDAAAEKGCDAIDSDNLDVYEHDAGGFDLTIDDAVDYVQFLSEYAHSKDLSFGLKNGGLMVEQVLDLVGFEVNEQCQDFNCPDCDEPHSECRSE</sequence>
<keyword evidence="6" id="KW-1185">Reference proteome</keyword>
<evidence type="ECO:0000256" key="3">
    <source>
        <dbReference type="SAM" id="SignalP"/>
    </source>
</evidence>
<name>A0A139IGT0_9PEZI</name>
<keyword evidence="3" id="KW-0732">Signal</keyword>
<dbReference type="Proteomes" id="UP000073492">
    <property type="component" value="Unassembled WGS sequence"/>
</dbReference>
<dbReference type="InterPro" id="IPR004352">
    <property type="entry name" value="GH114_TIM-barrel"/>
</dbReference>
<accession>A0A139IGT0</accession>
<dbReference type="SUPFAM" id="SSF51445">
    <property type="entry name" value="(Trans)glycosidases"/>
    <property type="match status" value="1"/>
</dbReference>
<evidence type="ECO:0000313" key="5">
    <source>
        <dbReference type="EMBL" id="KXT13924.1"/>
    </source>
</evidence>
<evidence type="ECO:0000256" key="2">
    <source>
        <dbReference type="ARBA" id="ARBA00012755"/>
    </source>
</evidence>
<dbReference type="InterPro" id="IPR013785">
    <property type="entry name" value="Aldolase_TIM"/>
</dbReference>
<feature type="chain" id="PRO_5007297461" description="alpha-galactosidase" evidence="3">
    <location>
        <begin position="21"/>
        <end position="198"/>
    </location>
</feature>
<evidence type="ECO:0000313" key="6">
    <source>
        <dbReference type="Proteomes" id="UP000073492"/>
    </source>
</evidence>
<dbReference type="EMBL" id="LFZO01000099">
    <property type="protein sequence ID" value="KXT13924.1"/>
    <property type="molecule type" value="Genomic_DNA"/>
</dbReference>
<dbReference type="EC" id="3.2.1.22" evidence="2"/>
<feature type="domain" description="Glycoside-hydrolase family GH114 TIM-barrel" evidence="4">
    <location>
        <begin position="46"/>
        <end position="188"/>
    </location>
</feature>
<organism evidence="5 6">
    <name type="scientific">Pseudocercospora musae</name>
    <dbReference type="NCBI Taxonomy" id="113226"/>
    <lineage>
        <taxon>Eukaryota</taxon>
        <taxon>Fungi</taxon>
        <taxon>Dikarya</taxon>
        <taxon>Ascomycota</taxon>
        <taxon>Pezizomycotina</taxon>
        <taxon>Dothideomycetes</taxon>
        <taxon>Dothideomycetidae</taxon>
        <taxon>Mycosphaerellales</taxon>
        <taxon>Mycosphaerellaceae</taxon>
        <taxon>Pseudocercospora</taxon>
    </lineage>
</organism>
<dbReference type="PANTHER" id="PTHR35273:SF2">
    <property type="entry name" value="ALPHA-GALACTOSIDASE"/>
    <property type="match status" value="1"/>
</dbReference>